<evidence type="ECO:0000259" key="1">
    <source>
        <dbReference type="Pfam" id="PF00561"/>
    </source>
</evidence>
<dbReference type="AlphaFoldDB" id="A0A0D1X0L0"/>
<evidence type="ECO:0000313" key="2">
    <source>
        <dbReference type="EMBL" id="KIV95310.1"/>
    </source>
</evidence>
<dbReference type="Pfam" id="PF00561">
    <property type="entry name" value="Abhydrolase_1"/>
    <property type="match status" value="1"/>
</dbReference>
<reference evidence="2 3" key="1">
    <citation type="submission" date="2015-01" db="EMBL/GenBank/DDBJ databases">
        <title>The Genome Sequence of Exophiala mesophila CBS40295.</title>
        <authorList>
            <consortium name="The Broad Institute Genomics Platform"/>
            <person name="Cuomo C."/>
            <person name="de Hoog S."/>
            <person name="Gorbushina A."/>
            <person name="Stielow B."/>
            <person name="Teixiera M."/>
            <person name="Abouelleil A."/>
            <person name="Chapman S.B."/>
            <person name="Priest M."/>
            <person name="Young S.K."/>
            <person name="Wortman J."/>
            <person name="Nusbaum C."/>
            <person name="Birren B."/>
        </authorList>
    </citation>
    <scope>NUCLEOTIDE SEQUENCE [LARGE SCALE GENOMIC DNA]</scope>
    <source>
        <strain evidence="2 3">CBS 40295</strain>
    </source>
</reference>
<feature type="domain" description="AB hydrolase-1" evidence="1">
    <location>
        <begin position="30"/>
        <end position="284"/>
    </location>
</feature>
<dbReference type="PANTHER" id="PTHR43433:SF5">
    <property type="entry name" value="AB HYDROLASE-1 DOMAIN-CONTAINING PROTEIN"/>
    <property type="match status" value="1"/>
</dbReference>
<dbReference type="STRING" id="212818.A0A0D1X0L0"/>
<dbReference type="GeneID" id="27320825"/>
<gene>
    <name evidence="2" type="ORF">PV10_02980</name>
</gene>
<name>A0A0D1X0L0_EXOME</name>
<dbReference type="EMBL" id="KN847521">
    <property type="protein sequence ID" value="KIV95310.1"/>
    <property type="molecule type" value="Genomic_DNA"/>
</dbReference>
<proteinExistence type="predicted"/>
<dbReference type="OMA" id="QQWITSG"/>
<dbReference type="SUPFAM" id="SSF53474">
    <property type="entry name" value="alpha/beta-Hydrolases"/>
    <property type="match status" value="1"/>
</dbReference>
<dbReference type="Proteomes" id="UP000054302">
    <property type="component" value="Unassembled WGS sequence"/>
</dbReference>
<evidence type="ECO:0000313" key="3">
    <source>
        <dbReference type="Proteomes" id="UP000054302"/>
    </source>
</evidence>
<protein>
    <recommendedName>
        <fullName evidence="1">AB hydrolase-1 domain-containing protein</fullName>
    </recommendedName>
</protein>
<dbReference type="OrthoDB" id="294702at2759"/>
<dbReference type="InterPro" id="IPR050471">
    <property type="entry name" value="AB_hydrolase"/>
</dbReference>
<dbReference type="RefSeq" id="XP_016226884.1">
    <property type="nucleotide sequence ID" value="XM_016367366.1"/>
</dbReference>
<accession>A0A0D1X0L0</accession>
<dbReference type="PANTHER" id="PTHR43433">
    <property type="entry name" value="HYDROLASE, ALPHA/BETA FOLD FAMILY PROTEIN"/>
    <property type="match status" value="1"/>
</dbReference>
<sequence length="305" mass="33217">MTSSIHTVSSSVKIAYQFHHPSTTSNPPQPTIILINGLTDPKESWLSQTPAFTAAGYTVLIYDNRGIGASSRPTESGQVYTASDMANDLASLIRGVGIRGEVHILGISMGGMITQTFALEHVLPGAIPEINVLSITLACTYAAPNTFCTRMFNFWTHVAQKLNLATVMQDLALWCFTPPFFDSASGKKMLAEYDAEVAKIDDVAQGGMGVPAYLAQINVILKFDSRKQLKSLADRIGKGGPEVIVLVGENDILIPVPLSRELHELIPGSKWQTTKGGHACNWEEVDAFNQICLDTWKAVEERRNP</sequence>
<dbReference type="InterPro" id="IPR000073">
    <property type="entry name" value="AB_hydrolase_1"/>
</dbReference>
<dbReference type="Gene3D" id="3.40.50.1820">
    <property type="entry name" value="alpha/beta hydrolase"/>
    <property type="match status" value="1"/>
</dbReference>
<keyword evidence="3" id="KW-1185">Reference proteome</keyword>
<dbReference type="HOGENOM" id="CLU_020336_50_1_1"/>
<dbReference type="InterPro" id="IPR029058">
    <property type="entry name" value="AB_hydrolase_fold"/>
</dbReference>
<organism evidence="2 3">
    <name type="scientific">Exophiala mesophila</name>
    <name type="common">Black yeast-like fungus</name>
    <dbReference type="NCBI Taxonomy" id="212818"/>
    <lineage>
        <taxon>Eukaryota</taxon>
        <taxon>Fungi</taxon>
        <taxon>Dikarya</taxon>
        <taxon>Ascomycota</taxon>
        <taxon>Pezizomycotina</taxon>
        <taxon>Eurotiomycetes</taxon>
        <taxon>Chaetothyriomycetidae</taxon>
        <taxon>Chaetothyriales</taxon>
        <taxon>Herpotrichiellaceae</taxon>
        <taxon>Exophiala</taxon>
    </lineage>
</organism>
<dbReference type="VEuPathDB" id="FungiDB:PV10_02980"/>